<evidence type="ECO:0008006" key="5">
    <source>
        <dbReference type="Google" id="ProtNLM"/>
    </source>
</evidence>
<evidence type="ECO:0000259" key="2">
    <source>
        <dbReference type="Pfam" id="PF17761"/>
    </source>
</evidence>
<dbReference type="Pfam" id="PF17761">
    <property type="entry name" value="DUF1016_N"/>
    <property type="match status" value="1"/>
</dbReference>
<name>H2CH00_9LEPT</name>
<dbReference type="InterPro" id="IPR041527">
    <property type="entry name" value="YhcG_N"/>
</dbReference>
<feature type="domain" description="YhcG N-terminal" evidence="2">
    <location>
        <begin position="17"/>
        <end position="153"/>
    </location>
</feature>
<dbReference type="STRING" id="183.GCA_002009735_01833"/>
<organism evidence="3 4">
    <name type="scientific">Leptonema illini DSM 21528</name>
    <dbReference type="NCBI Taxonomy" id="929563"/>
    <lineage>
        <taxon>Bacteria</taxon>
        <taxon>Pseudomonadati</taxon>
        <taxon>Spirochaetota</taxon>
        <taxon>Spirochaetia</taxon>
        <taxon>Leptospirales</taxon>
        <taxon>Leptospiraceae</taxon>
        <taxon>Leptonema</taxon>
    </lineage>
</organism>
<dbReference type="AlphaFoldDB" id="H2CH00"/>
<dbReference type="HOGENOM" id="CLU_046640_1_1_12"/>
<dbReference type="Proteomes" id="UP000005737">
    <property type="component" value="Unassembled WGS sequence"/>
</dbReference>
<dbReference type="Pfam" id="PF06250">
    <property type="entry name" value="YhcG_C"/>
    <property type="match status" value="1"/>
</dbReference>
<keyword evidence="4" id="KW-1185">Reference proteome</keyword>
<dbReference type="InterPro" id="IPR009362">
    <property type="entry name" value="YhcG_C"/>
</dbReference>
<evidence type="ECO:0000259" key="1">
    <source>
        <dbReference type="Pfam" id="PF06250"/>
    </source>
</evidence>
<dbReference type="InterPro" id="IPR053148">
    <property type="entry name" value="PD-DEXK-like_domain"/>
</dbReference>
<dbReference type="PANTHER" id="PTHR30547">
    <property type="entry name" value="UNCHARACTERIZED PROTEIN YHCG-RELATED"/>
    <property type="match status" value="1"/>
</dbReference>
<proteinExistence type="predicted"/>
<dbReference type="PANTHER" id="PTHR30547:SF5">
    <property type="entry name" value="NUCLEASE YHCG-RELATED"/>
    <property type="match status" value="1"/>
</dbReference>
<sequence>MSQSNDLPTPADKLYQDIRQLIESARAHVVTQVNQALVLTYWHIGKTITTEVLYDGRAEYGAAVLKQLAIRLTHEYGSGFSYSGLTRMAKFYSVLPEQENVATLSQQLSWSHFVEIIKIDDASKREFYLRLAVDSRWSVRILRERMDSMLFERTAIAKQPDELIQRELMQLQQQPGESSPALFLKDPYLLDFLDLKDNFSEKDLENAILQDLERFILELGSDFAFMGRQKRIQIGGHDYYLDLLFYHRKLKRLVLIELKLGDFKPDYKGQVELYLKWLAKHEQQPDELSPIAIILCSGKDTEVVELMDLEADNIHIAEYWLKLPPKEVLQAKLHRALIEARMRLELRRHDSE</sequence>
<gene>
    <name evidence="3" type="ORF">Lepil_1148</name>
</gene>
<dbReference type="InterPro" id="IPR011856">
    <property type="entry name" value="tRNA_endonuc-like_dom_sf"/>
</dbReference>
<reference evidence="3 4" key="1">
    <citation type="submission" date="2011-10" db="EMBL/GenBank/DDBJ databases">
        <title>The Improved High-Quality Draft genome of Leptonema illini DSM 21528.</title>
        <authorList>
            <consortium name="US DOE Joint Genome Institute (JGI-PGF)"/>
            <person name="Lucas S."/>
            <person name="Copeland A."/>
            <person name="Lapidus A."/>
            <person name="Glavina del Rio T."/>
            <person name="Dalin E."/>
            <person name="Tice H."/>
            <person name="Bruce D."/>
            <person name="Goodwin L."/>
            <person name="Pitluck S."/>
            <person name="Peters L."/>
            <person name="Mikhailova N."/>
            <person name="Held B."/>
            <person name="Kyrpides N."/>
            <person name="Mavromatis K."/>
            <person name="Ivanova N."/>
            <person name="Markowitz V."/>
            <person name="Cheng J.-F."/>
            <person name="Hugenholtz P."/>
            <person name="Woyke T."/>
            <person name="Wu D."/>
            <person name="Gronow S."/>
            <person name="Wellnitz S."/>
            <person name="Brambilla E.-M."/>
            <person name="Klenk H.-P."/>
            <person name="Eisen J.A."/>
        </authorList>
    </citation>
    <scope>NUCLEOTIDE SEQUENCE [LARGE SCALE GENOMIC DNA]</scope>
    <source>
        <strain evidence="3 4">DSM 21528</strain>
    </source>
</reference>
<dbReference type="RefSeq" id="WP_002770841.1">
    <property type="nucleotide sequence ID" value="NZ_JH597773.1"/>
</dbReference>
<protein>
    <recommendedName>
        <fullName evidence="5">Cytoplasmic protein</fullName>
    </recommendedName>
</protein>
<dbReference type="EMBL" id="JH597773">
    <property type="protein sequence ID" value="EHQ05842.1"/>
    <property type="molecule type" value="Genomic_DNA"/>
</dbReference>
<feature type="domain" description="YhcG PDDEXK nuclease" evidence="1">
    <location>
        <begin position="183"/>
        <end position="333"/>
    </location>
</feature>
<evidence type="ECO:0000313" key="3">
    <source>
        <dbReference type="EMBL" id="EHQ05842.1"/>
    </source>
</evidence>
<dbReference type="GO" id="GO:0003676">
    <property type="term" value="F:nucleic acid binding"/>
    <property type="evidence" value="ECO:0007669"/>
    <property type="project" value="InterPro"/>
</dbReference>
<evidence type="ECO:0000313" key="4">
    <source>
        <dbReference type="Proteomes" id="UP000005737"/>
    </source>
</evidence>
<dbReference type="Gene3D" id="3.40.1350.10">
    <property type="match status" value="1"/>
</dbReference>
<accession>H2CH00</accession>